<dbReference type="InterPro" id="IPR001128">
    <property type="entry name" value="Cyt_P450"/>
</dbReference>
<evidence type="ECO:0008006" key="14">
    <source>
        <dbReference type="Google" id="ProtNLM"/>
    </source>
</evidence>
<dbReference type="Gene3D" id="1.10.630.10">
    <property type="entry name" value="Cytochrome P450"/>
    <property type="match status" value="1"/>
</dbReference>
<gene>
    <name evidence="12" type="ORF">CNMCM6805_006955</name>
</gene>
<dbReference type="PROSITE" id="PS00086">
    <property type="entry name" value="CYTOCHROME_P450"/>
    <property type="match status" value="1"/>
</dbReference>
<dbReference type="AlphaFoldDB" id="A0A8H4H964"/>
<evidence type="ECO:0000256" key="9">
    <source>
        <dbReference type="PIRSR" id="PIRSR602401-1"/>
    </source>
</evidence>
<sequence>MDAPHYMTMSGISPEKVAIMACSLGTGVLVLGVIYNYFFHPLARVPGPWTGAIFPFWSMSSLYRRRLNPDLAELHKKYGQILSQLLSGYGGLLMCQSNTGPVIRVGPNQLSFATVEAQKMIYNAKPTHTGSDELFGRDGTLQDVLLSMILGAANIGSLSNRAEHKKMRKRLQPGFTSKALFEQESLLRMHMDRLLHRLAQDTGVINLTGYFSRFLWDLIGDLSFGEPLVPEKHDTLQSLVGVYQGFFPVLEAINYAFPQIEGVLKLALQLVPPATLRAVLPTSTFREYDHPAVKFSHNTTPLVILTPEDFLTHIMGDKSSNPAELELSYDELHSNATVIMIAGYKTTETSLSALFYRLLSTPGVLEKLQSELFSNFQSIDEITGKKLLSLPYLNGCVNESLRLTPAVAGKFASRRSPGAVIEGLYVPIGTEVYTETYTMQRSPQYWHAPDKYRPERWFERGEDSPYAQDVHEAFKPFSSGPRACLGREMALQTLRLTTALLVYRFHLKRLNEDRFVWEQDTDSRMVYSKYHIKAILQDRLT</sequence>
<keyword evidence="11" id="KW-0812">Transmembrane</keyword>
<keyword evidence="11" id="KW-0472">Membrane</keyword>
<dbReference type="InterPro" id="IPR002401">
    <property type="entry name" value="Cyt_P450_E_grp-I"/>
</dbReference>
<comment type="caution">
    <text evidence="12">The sequence shown here is derived from an EMBL/GenBank/DDBJ whole genome shotgun (WGS) entry which is preliminary data.</text>
</comment>
<keyword evidence="7 9" id="KW-0408">Iron</keyword>
<name>A0A8H4H964_9EURO</name>
<keyword evidence="5 9" id="KW-0479">Metal-binding</keyword>
<comment type="similarity">
    <text evidence="3 10">Belongs to the cytochrome P450 family.</text>
</comment>
<evidence type="ECO:0000313" key="12">
    <source>
        <dbReference type="EMBL" id="KAF4237457.1"/>
    </source>
</evidence>
<dbReference type="GO" id="GO:0004497">
    <property type="term" value="F:monooxygenase activity"/>
    <property type="evidence" value="ECO:0007669"/>
    <property type="project" value="UniProtKB-KW"/>
</dbReference>
<evidence type="ECO:0000256" key="7">
    <source>
        <dbReference type="ARBA" id="ARBA00023004"/>
    </source>
</evidence>
<dbReference type="GO" id="GO:0020037">
    <property type="term" value="F:heme binding"/>
    <property type="evidence" value="ECO:0007669"/>
    <property type="project" value="InterPro"/>
</dbReference>
<evidence type="ECO:0000256" key="3">
    <source>
        <dbReference type="ARBA" id="ARBA00010617"/>
    </source>
</evidence>
<feature type="binding site" description="axial binding residue" evidence="9">
    <location>
        <position position="484"/>
    </location>
    <ligand>
        <name>heme</name>
        <dbReference type="ChEBI" id="CHEBI:30413"/>
    </ligand>
    <ligandPart>
        <name>Fe</name>
        <dbReference type="ChEBI" id="CHEBI:18248"/>
    </ligandPart>
</feature>
<protein>
    <recommendedName>
        <fullName evidence="14">Cytochrome P450 monooxygenase</fullName>
    </recommendedName>
</protein>
<dbReference type="OrthoDB" id="1470350at2759"/>
<dbReference type="SUPFAM" id="SSF48264">
    <property type="entry name" value="Cytochrome P450"/>
    <property type="match status" value="1"/>
</dbReference>
<dbReference type="CDD" id="cd11058">
    <property type="entry name" value="CYP60B-like"/>
    <property type="match status" value="1"/>
</dbReference>
<dbReference type="InterPro" id="IPR036396">
    <property type="entry name" value="Cyt_P450_sf"/>
</dbReference>
<comment type="pathway">
    <text evidence="2">Secondary metabolite biosynthesis.</text>
</comment>
<dbReference type="GO" id="GO:0016705">
    <property type="term" value="F:oxidoreductase activity, acting on paired donors, with incorporation or reduction of molecular oxygen"/>
    <property type="evidence" value="ECO:0007669"/>
    <property type="project" value="InterPro"/>
</dbReference>
<evidence type="ECO:0000256" key="11">
    <source>
        <dbReference type="SAM" id="Phobius"/>
    </source>
</evidence>
<dbReference type="PRINTS" id="PR00463">
    <property type="entry name" value="EP450I"/>
</dbReference>
<keyword evidence="6 10" id="KW-0560">Oxidoreductase</keyword>
<dbReference type="PRINTS" id="PR00385">
    <property type="entry name" value="P450"/>
</dbReference>
<evidence type="ECO:0000256" key="4">
    <source>
        <dbReference type="ARBA" id="ARBA00022617"/>
    </source>
</evidence>
<evidence type="ECO:0000256" key="2">
    <source>
        <dbReference type="ARBA" id="ARBA00005179"/>
    </source>
</evidence>
<feature type="transmembrane region" description="Helical" evidence="11">
    <location>
        <begin position="17"/>
        <end position="38"/>
    </location>
</feature>
<comment type="cofactor">
    <cofactor evidence="1 9">
        <name>heme</name>
        <dbReference type="ChEBI" id="CHEBI:30413"/>
    </cofactor>
</comment>
<dbReference type="InterPro" id="IPR017972">
    <property type="entry name" value="Cyt_P450_CS"/>
</dbReference>
<dbReference type="Pfam" id="PF00067">
    <property type="entry name" value="p450"/>
    <property type="match status" value="1"/>
</dbReference>
<evidence type="ECO:0000256" key="8">
    <source>
        <dbReference type="ARBA" id="ARBA00023033"/>
    </source>
</evidence>
<organism evidence="12 13">
    <name type="scientific">Aspergillus fumigatiaffinis</name>
    <dbReference type="NCBI Taxonomy" id="340414"/>
    <lineage>
        <taxon>Eukaryota</taxon>
        <taxon>Fungi</taxon>
        <taxon>Dikarya</taxon>
        <taxon>Ascomycota</taxon>
        <taxon>Pezizomycotina</taxon>
        <taxon>Eurotiomycetes</taxon>
        <taxon>Eurotiomycetidae</taxon>
        <taxon>Eurotiales</taxon>
        <taxon>Aspergillaceae</taxon>
        <taxon>Aspergillus</taxon>
        <taxon>Aspergillus subgen. Fumigati</taxon>
    </lineage>
</organism>
<reference evidence="12" key="1">
    <citation type="journal article" date="2020" name="bioRxiv">
        <title>Genomic and phenotypic heterogeneity of clinical isolates of the human pathogens Aspergillus fumigatus, Aspergillus lentulus and Aspergillus fumigatiaffinis.</title>
        <authorList>
            <person name="dos Santos R.A.C."/>
            <person name="Steenwyk J.L."/>
            <person name="Rivero-Menendez O."/>
            <person name="Mead M.E."/>
            <person name="Silva L.P."/>
            <person name="Bastos R.W."/>
            <person name="Alastruey-Izquierdo A."/>
            <person name="Goldman G.H."/>
            <person name="Rokas A."/>
        </authorList>
    </citation>
    <scope>NUCLEOTIDE SEQUENCE</scope>
    <source>
        <strain evidence="12">CNM-CM6805</strain>
    </source>
</reference>
<keyword evidence="8 10" id="KW-0503">Monooxygenase</keyword>
<evidence type="ECO:0000313" key="13">
    <source>
        <dbReference type="Proteomes" id="UP000653565"/>
    </source>
</evidence>
<dbReference type="PANTHER" id="PTHR24305">
    <property type="entry name" value="CYTOCHROME P450"/>
    <property type="match status" value="1"/>
</dbReference>
<dbReference type="InterPro" id="IPR050121">
    <property type="entry name" value="Cytochrome_P450_monoxygenase"/>
</dbReference>
<reference evidence="12" key="2">
    <citation type="submission" date="2020-04" db="EMBL/GenBank/DDBJ databases">
        <authorList>
            <person name="Santos R.A.C."/>
            <person name="Steenwyk J.L."/>
            <person name="Rivero-Menendez O."/>
            <person name="Mead M.E."/>
            <person name="Silva L.P."/>
            <person name="Bastos R.W."/>
            <person name="Alastruey-Izquierdo A."/>
            <person name="Goldman G.H."/>
            <person name="Rokas A."/>
        </authorList>
    </citation>
    <scope>NUCLEOTIDE SEQUENCE</scope>
    <source>
        <strain evidence="12">CNM-CM6805</strain>
    </source>
</reference>
<evidence type="ECO:0000256" key="5">
    <source>
        <dbReference type="ARBA" id="ARBA00022723"/>
    </source>
</evidence>
<dbReference type="Proteomes" id="UP000653565">
    <property type="component" value="Unassembled WGS sequence"/>
</dbReference>
<dbReference type="EMBL" id="JAAAPX010000045">
    <property type="protein sequence ID" value="KAF4237457.1"/>
    <property type="molecule type" value="Genomic_DNA"/>
</dbReference>
<keyword evidence="4 9" id="KW-0349">Heme</keyword>
<proteinExistence type="inferred from homology"/>
<dbReference type="GO" id="GO:0044283">
    <property type="term" value="P:small molecule biosynthetic process"/>
    <property type="evidence" value="ECO:0007669"/>
    <property type="project" value="UniProtKB-ARBA"/>
</dbReference>
<dbReference type="GO" id="GO:0005506">
    <property type="term" value="F:iron ion binding"/>
    <property type="evidence" value="ECO:0007669"/>
    <property type="project" value="InterPro"/>
</dbReference>
<dbReference type="PANTHER" id="PTHR24305:SF162">
    <property type="entry name" value="P450, PUTATIVE (EUROFUNG)-RELATED"/>
    <property type="match status" value="1"/>
</dbReference>
<evidence type="ECO:0000256" key="1">
    <source>
        <dbReference type="ARBA" id="ARBA00001971"/>
    </source>
</evidence>
<evidence type="ECO:0000256" key="6">
    <source>
        <dbReference type="ARBA" id="ARBA00023002"/>
    </source>
</evidence>
<accession>A0A8H4H964</accession>
<keyword evidence="11" id="KW-1133">Transmembrane helix</keyword>
<evidence type="ECO:0000256" key="10">
    <source>
        <dbReference type="RuleBase" id="RU000461"/>
    </source>
</evidence>
<keyword evidence="13" id="KW-1185">Reference proteome</keyword>